<reference evidence="1 2" key="1">
    <citation type="journal article" date="2016" name="Mol. Biol. Evol.">
        <title>Comparative Genomics of Early-Diverging Mushroom-Forming Fungi Provides Insights into the Origins of Lignocellulose Decay Capabilities.</title>
        <authorList>
            <person name="Nagy L.G."/>
            <person name="Riley R."/>
            <person name="Tritt A."/>
            <person name="Adam C."/>
            <person name="Daum C."/>
            <person name="Floudas D."/>
            <person name="Sun H."/>
            <person name="Yadav J.S."/>
            <person name="Pangilinan J."/>
            <person name="Larsson K.H."/>
            <person name="Matsuura K."/>
            <person name="Barry K."/>
            <person name="Labutti K."/>
            <person name="Kuo R."/>
            <person name="Ohm R.A."/>
            <person name="Bhattacharya S.S."/>
            <person name="Shirouzu T."/>
            <person name="Yoshinaga Y."/>
            <person name="Martin F.M."/>
            <person name="Grigoriev I.V."/>
            <person name="Hibbett D.S."/>
        </authorList>
    </citation>
    <scope>NUCLEOTIDE SEQUENCE [LARGE SCALE GENOMIC DNA]</scope>
    <source>
        <strain evidence="1 2">93-53</strain>
    </source>
</reference>
<proteinExistence type="predicted"/>
<dbReference type="Proteomes" id="UP000076871">
    <property type="component" value="Unassembled WGS sequence"/>
</dbReference>
<name>A0A165BIT9_9APHY</name>
<dbReference type="OrthoDB" id="2998174at2759"/>
<protein>
    <submittedName>
        <fullName evidence="1">Uncharacterized protein</fullName>
    </submittedName>
</protein>
<evidence type="ECO:0000313" key="2">
    <source>
        <dbReference type="Proteomes" id="UP000076871"/>
    </source>
</evidence>
<keyword evidence="2" id="KW-1185">Reference proteome</keyword>
<sequence length="114" mass="13154">MAVTLSARSDLLEEWRHIMSRFLDVSPYHQLSTLQRDPDLEHRVKEATRGWDFEESIRKHIVTGLIIVMTSYRHITDIDIRVAIVLFAALNIYVDAEPGVLGHWNLSPLCEASR</sequence>
<dbReference type="RefSeq" id="XP_040758878.1">
    <property type="nucleotide sequence ID" value="XM_040907352.1"/>
</dbReference>
<dbReference type="AlphaFoldDB" id="A0A165BIT9"/>
<gene>
    <name evidence="1" type="ORF">LAESUDRAFT_717661</name>
</gene>
<organism evidence="1 2">
    <name type="scientific">Laetiporus sulphureus 93-53</name>
    <dbReference type="NCBI Taxonomy" id="1314785"/>
    <lineage>
        <taxon>Eukaryota</taxon>
        <taxon>Fungi</taxon>
        <taxon>Dikarya</taxon>
        <taxon>Basidiomycota</taxon>
        <taxon>Agaricomycotina</taxon>
        <taxon>Agaricomycetes</taxon>
        <taxon>Polyporales</taxon>
        <taxon>Laetiporus</taxon>
    </lineage>
</organism>
<dbReference type="InterPro" id="IPR008949">
    <property type="entry name" value="Isoprenoid_synthase_dom_sf"/>
</dbReference>
<dbReference type="InParanoid" id="A0A165BIT9"/>
<evidence type="ECO:0000313" key="1">
    <source>
        <dbReference type="EMBL" id="KZT01138.1"/>
    </source>
</evidence>
<dbReference type="Gene3D" id="1.10.600.10">
    <property type="entry name" value="Farnesyl Diphosphate Synthase"/>
    <property type="match status" value="1"/>
</dbReference>
<accession>A0A165BIT9</accession>
<dbReference type="GeneID" id="63824381"/>
<dbReference type="EMBL" id="KV427669">
    <property type="protein sequence ID" value="KZT01138.1"/>
    <property type="molecule type" value="Genomic_DNA"/>
</dbReference>